<gene>
    <name evidence="1" type="ORF">D5086_018327</name>
</gene>
<comment type="caution">
    <text evidence="1">The sequence shown here is derived from an EMBL/GenBank/DDBJ whole genome shotgun (WGS) entry which is preliminary data.</text>
</comment>
<accession>A0ACC4BQQ1</accession>
<protein>
    <submittedName>
        <fullName evidence="1">Uncharacterized protein</fullName>
    </submittedName>
</protein>
<reference evidence="1 2" key="1">
    <citation type="journal article" date="2024" name="Plant Biotechnol. J.">
        <title>Genome and CRISPR/Cas9 system of a widespread forest tree (Populus alba) in the world.</title>
        <authorList>
            <person name="Liu Y.J."/>
            <person name="Jiang P.F."/>
            <person name="Han X.M."/>
            <person name="Li X.Y."/>
            <person name="Wang H.M."/>
            <person name="Wang Y.J."/>
            <person name="Wang X.X."/>
            <person name="Zeng Q.Y."/>
        </authorList>
    </citation>
    <scope>NUCLEOTIDE SEQUENCE [LARGE SCALE GENOMIC DNA]</scope>
    <source>
        <strain evidence="2">cv. PAL-ZL1</strain>
    </source>
</reference>
<sequence>MQGIKGDALSLSDFEMSLRPWGTAVIGSCLCKKSGREAWPQTNSNDMDGHRQGTFQSQQRSGQLMEESDSTRPRSYLGSSLDCKNPSLEFTMCRPDWPGKEHY</sequence>
<dbReference type="Proteomes" id="UP000309997">
    <property type="component" value="Unassembled WGS sequence"/>
</dbReference>
<evidence type="ECO:0000313" key="2">
    <source>
        <dbReference type="Proteomes" id="UP000309997"/>
    </source>
</evidence>
<organism evidence="1 2">
    <name type="scientific">Populus alba</name>
    <name type="common">White poplar</name>
    <dbReference type="NCBI Taxonomy" id="43335"/>
    <lineage>
        <taxon>Eukaryota</taxon>
        <taxon>Viridiplantae</taxon>
        <taxon>Streptophyta</taxon>
        <taxon>Embryophyta</taxon>
        <taxon>Tracheophyta</taxon>
        <taxon>Spermatophyta</taxon>
        <taxon>Magnoliopsida</taxon>
        <taxon>eudicotyledons</taxon>
        <taxon>Gunneridae</taxon>
        <taxon>Pentapetalae</taxon>
        <taxon>rosids</taxon>
        <taxon>fabids</taxon>
        <taxon>Malpighiales</taxon>
        <taxon>Salicaceae</taxon>
        <taxon>Saliceae</taxon>
        <taxon>Populus</taxon>
    </lineage>
</organism>
<keyword evidence="2" id="KW-1185">Reference proteome</keyword>
<proteinExistence type="predicted"/>
<dbReference type="EMBL" id="RCHU02000009">
    <property type="protein sequence ID" value="KAL3580492.1"/>
    <property type="molecule type" value="Genomic_DNA"/>
</dbReference>
<evidence type="ECO:0000313" key="1">
    <source>
        <dbReference type="EMBL" id="KAL3580492.1"/>
    </source>
</evidence>
<name>A0ACC4BQQ1_POPAL</name>